<keyword evidence="2" id="KW-1185">Reference proteome</keyword>
<evidence type="ECO:0000313" key="1">
    <source>
        <dbReference type="EnsemblPlants" id="TuG1812G0400001079.01.T01.cds355963"/>
    </source>
</evidence>
<dbReference type="Proteomes" id="UP000015106">
    <property type="component" value="Chromosome 4"/>
</dbReference>
<dbReference type="EnsemblPlants" id="TuG1812G0400001079.01.T01">
    <property type="protein sequence ID" value="TuG1812G0400001079.01.T01.cds355963"/>
    <property type="gene ID" value="TuG1812G0400001079.01"/>
</dbReference>
<proteinExistence type="predicted"/>
<dbReference type="AlphaFoldDB" id="A0A8R7Q0W5"/>
<reference evidence="1" key="3">
    <citation type="submission" date="2022-06" db="UniProtKB">
        <authorList>
            <consortium name="EnsemblPlants"/>
        </authorList>
    </citation>
    <scope>IDENTIFICATION</scope>
</reference>
<reference evidence="2" key="1">
    <citation type="journal article" date="2013" name="Nature">
        <title>Draft genome of the wheat A-genome progenitor Triticum urartu.</title>
        <authorList>
            <person name="Ling H.Q."/>
            <person name="Zhao S."/>
            <person name="Liu D."/>
            <person name="Wang J."/>
            <person name="Sun H."/>
            <person name="Zhang C."/>
            <person name="Fan H."/>
            <person name="Li D."/>
            <person name="Dong L."/>
            <person name="Tao Y."/>
            <person name="Gao C."/>
            <person name="Wu H."/>
            <person name="Li Y."/>
            <person name="Cui Y."/>
            <person name="Guo X."/>
            <person name="Zheng S."/>
            <person name="Wang B."/>
            <person name="Yu K."/>
            <person name="Liang Q."/>
            <person name="Yang W."/>
            <person name="Lou X."/>
            <person name="Chen J."/>
            <person name="Feng M."/>
            <person name="Jian J."/>
            <person name="Zhang X."/>
            <person name="Luo G."/>
            <person name="Jiang Y."/>
            <person name="Liu J."/>
            <person name="Wang Z."/>
            <person name="Sha Y."/>
            <person name="Zhang B."/>
            <person name="Wu H."/>
            <person name="Tang D."/>
            <person name="Shen Q."/>
            <person name="Xue P."/>
            <person name="Zou S."/>
            <person name="Wang X."/>
            <person name="Liu X."/>
            <person name="Wang F."/>
            <person name="Yang Y."/>
            <person name="An X."/>
            <person name="Dong Z."/>
            <person name="Zhang K."/>
            <person name="Zhang X."/>
            <person name="Luo M.C."/>
            <person name="Dvorak J."/>
            <person name="Tong Y."/>
            <person name="Wang J."/>
            <person name="Yang H."/>
            <person name="Li Z."/>
            <person name="Wang D."/>
            <person name="Zhang A."/>
            <person name="Wang J."/>
        </authorList>
    </citation>
    <scope>NUCLEOTIDE SEQUENCE</scope>
    <source>
        <strain evidence="2">cv. G1812</strain>
    </source>
</reference>
<accession>A0A8R7Q0W5</accession>
<name>A0A8R7Q0W5_TRIUA</name>
<protein>
    <submittedName>
        <fullName evidence="1">Uncharacterized protein</fullName>
    </submittedName>
</protein>
<organism evidence="1 2">
    <name type="scientific">Triticum urartu</name>
    <name type="common">Red wild einkorn</name>
    <name type="synonym">Crithodium urartu</name>
    <dbReference type="NCBI Taxonomy" id="4572"/>
    <lineage>
        <taxon>Eukaryota</taxon>
        <taxon>Viridiplantae</taxon>
        <taxon>Streptophyta</taxon>
        <taxon>Embryophyta</taxon>
        <taxon>Tracheophyta</taxon>
        <taxon>Spermatophyta</taxon>
        <taxon>Magnoliopsida</taxon>
        <taxon>Liliopsida</taxon>
        <taxon>Poales</taxon>
        <taxon>Poaceae</taxon>
        <taxon>BOP clade</taxon>
        <taxon>Pooideae</taxon>
        <taxon>Triticodae</taxon>
        <taxon>Triticeae</taxon>
        <taxon>Triticinae</taxon>
        <taxon>Triticum</taxon>
    </lineage>
</organism>
<sequence>MVATPDGFTVHGRAVISGKRDGGNNRVRLSFFSSYSFSASQLRPSFPETSNQISQPHLSCLSRLGSKLPCYWPLLSFS</sequence>
<dbReference type="Gramene" id="TuG1812G0400001079.01.T01">
    <property type="protein sequence ID" value="TuG1812G0400001079.01.T01.cds355963"/>
    <property type="gene ID" value="TuG1812G0400001079.01"/>
</dbReference>
<reference evidence="1" key="2">
    <citation type="submission" date="2018-03" db="EMBL/GenBank/DDBJ databases">
        <title>The Triticum urartu genome reveals the dynamic nature of wheat genome evolution.</title>
        <authorList>
            <person name="Ling H."/>
            <person name="Ma B."/>
            <person name="Shi X."/>
            <person name="Liu H."/>
            <person name="Dong L."/>
            <person name="Sun H."/>
            <person name="Cao Y."/>
            <person name="Gao Q."/>
            <person name="Zheng S."/>
            <person name="Li Y."/>
            <person name="Yu Y."/>
            <person name="Du H."/>
            <person name="Qi M."/>
            <person name="Li Y."/>
            <person name="Yu H."/>
            <person name="Cui Y."/>
            <person name="Wang N."/>
            <person name="Chen C."/>
            <person name="Wu H."/>
            <person name="Zhao Y."/>
            <person name="Zhang J."/>
            <person name="Li Y."/>
            <person name="Zhou W."/>
            <person name="Zhang B."/>
            <person name="Hu W."/>
            <person name="Eijk M."/>
            <person name="Tang J."/>
            <person name="Witsenboer H."/>
            <person name="Zhao S."/>
            <person name="Li Z."/>
            <person name="Zhang A."/>
            <person name="Wang D."/>
            <person name="Liang C."/>
        </authorList>
    </citation>
    <scope>NUCLEOTIDE SEQUENCE [LARGE SCALE GENOMIC DNA]</scope>
    <source>
        <strain evidence="1">cv. G1812</strain>
    </source>
</reference>
<evidence type="ECO:0000313" key="2">
    <source>
        <dbReference type="Proteomes" id="UP000015106"/>
    </source>
</evidence>